<dbReference type="EMBL" id="JARBDR010000919">
    <property type="protein sequence ID" value="KAJ8301018.1"/>
    <property type="molecule type" value="Genomic_DNA"/>
</dbReference>
<dbReference type="InterPro" id="IPR003591">
    <property type="entry name" value="Leu-rich_rpt_typical-subtyp"/>
</dbReference>
<gene>
    <name evidence="14" type="ORF">KUTeg_022537</name>
</gene>
<accession>A0ABQ9ECM7</accession>
<dbReference type="PRINTS" id="PR00237">
    <property type="entry name" value="GPCRRHODOPSN"/>
</dbReference>
<evidence type="ECO:0000256" key="1">
    <source>
        <dbReference type="ARBA" id="ARBA00004651"/>
    </source>
</evidence>
<keyword evidence="3" id="KW-0433">Leucine-rich repeat</keyword>
<dbReference type="PROSITE" id="PS00237">
    <property type="entry name" value="G_PROTEIN_RECEP_F1_1"/>
    <property type="match status" value="1"/>
</dbReference>
<evidence type="ECO:0000313" key="15">
    <source>
        <dbReference type="Proteomes" id="UP001217089"/>
    </source>
</evidence>
<keyword evidence="2" id="KW-1003">Cell membrane</keyword>
<evidence type="ECO:0000256" key="3">
    <source>
        <dbReference type="ARBA" id="ARBA00022614"/>
    </source>
</evidence>
<dbReference type="Gene3D" id="1.20.1070.10">
    <property type="entry name" value="Rhodopsin 7-helix transmembrane proteins"/>
    <property type="match status" value="1"/>
</dbReference>
<evidence type="ECO:0000256" key="12">
    <source>
        <dbReference type="SAM" id="Phobius"/>
    </source>
</evidence>
<dbReference type="PANTHER" id="PTHR24372:SF77">
    <property type="entry name" value="G-PROTEIN COUPLED RECEPTORS FAMILY 1 PROFILE DOMAIN-CONTAINING PROTEIN"/>
    <property type="match status" value="1"/>
</dbReference>
<protein>
    <recommendedName>
        <fullName evidence="13">G-protein coupled receptors family 1 profile domain-containing protein</fullName>
    </recommendedName>
</protein>
<dbReference type="PANTHER" id="PTHR24372">
    <property type="entry name" value="GLYCOPROTEIN HORMONE RECEPTOR"/>
    <property type="match status" value="1"/>
</dbReference>
<dbReference type="InterPro" id="IPR017452">
    <property type="entry name" value="GPCR_Rhodpsn_7TM"/>
</dbReference>
<feature type="transmembrane region" description="Helical" evidence="12">
    <location>
        <begin position="378"/>
        <end position="402"/>
    </location>
</feature>
<keyword evidence="8 12" id="KW-0472">Membrane</keyword>
<keyword evidence="5" id="KW-0677">Repeat</keyword>
<dbReference type="InterPro" id="IPR032675">
    <property type="entry name" value="LRR_dom_sf"/>
</dbReference>
<evidence type="ECO:0000313" key="14">
    <source>
        <dbReference type="EMBL" id="KAJ8301018.1"/>
    </source>
</evidence>
<evidence type="ECO:0000256" key="4">
    <source>
        <dbReference type="ARBA" id="ARBA00022692"/>
    </source>
</evidence>
<keyword evidence="9 11" id="KW-0675">Receptor</keyword>
<dbReference type="SMART" id="SM00369">
    <property type="entry name" value="LRR_TYP"/>
    <property type="match status" value="4"/>
</dbReference>
<feature type="transmembrane region" description="Helical" evidence="12">
    <location>
        <begin position="291"/>
        <end position="312"/>
    </location>
</feature>
<dbReference type="Proteomes" id="UP001217089">
    <property type="component" value="Unassembled WGS sequence"/>
</dbReference>
<dbReference type="InterPro" id="IPR000276">
    <property type="entry name" value="GPCR_Rhodpsn"/>
</dbReference>
<proteinExistence type="inferred from homology"/>
<feature type="transmembrane region" description="Helical" evidence="12">
    <location>
        <begin position="253"/>
        <end position="279"/>
    </location>
</feature>
<reference evidence="14 15" key="1">
    <citation type="submission" date="2022-12" db="EMBL/GenBank/DDBJ databases">
        <title>Chromosome-level genome of Tegillarca granosa.</title>
        <authorList>
            <person name="Kim J."/>
        </authorList>
    </citation>
    <scope>NUCLEOTIDE SEQUENCE [LARGE SCALE GENOMIC DNA]</scope>
    <source>
        <strain evidence="14">Teg-2019</strain>
        <tissue evidence="14">Adductor muscle</tissue>
    </source>
</reference>
<feature type="transmembrane region" description="Helical" evidence="12">
    <location>
        <begin position="472"/>
        <end position="493"/>
    </location>
</feature>
<dbReference type="SUPFAM" id="SSF52058">
    <property type="entry name" value="L domain-like"/>
    <property type="match status" value="1"/>
</dbReference>
<evidence type="ECO:0000256" key="11">
    <source>
        <dbReference type="RuleBase" id="RU000688"/>
    </source>
</evidence>
<evidence type="ECO:0000256" key="7">
    <source>
        <dbReference type="ARBA" id="ARBA00023040"/>
    </source>
</evidence>
<organism evidence="14 15">
    <name type="scientific">Tegillarca granosa</name>
    <name type="common">Malaysian cockle</name>
    <name type="synonym">Anadara granosa</name>
    <dbReference type="NCBI Taxonomy" id="220873"/>
    <lineage>
        <taxon>Eukaryota</taxon>
        <taxon>Metazoa</taxon>
        <taxon>Spiralia</taxon>
        <taxon>Lophotrochozoa</taxon>
        <taxon>Mollusca</taxon>
        <taxon>Bivalvia</taxon>
        <taxon>Autobranchia</taxon>
        <taxon>Pteriomorphia</taxon>
        <taxon>Arcoida</taxon>
        <taxon>Arcoidea</taxon>
        <taxon>Arcidae</taxon>
        <taxon>Tegillarca</taxon>
    </lineage>
</organism>
<evidence type="ECO:0000256" key="2">
    <source>
        <dbReference type="ARBA" id="ARBA00022475"/>
    </source>
</evidence>
<dbReference type="PROSITE" id="PS50262">
    <property type="entry name" value="G_PROTEIN_RECEP_F1_2"/>
    <property type="match status" value="1"/>
</dbReference>
<evidence type="ECO:0000256" key="8">
    <source>
        <dbReference type="ARBA" id="ARBA00023136"/>
    </source>
</evidence>
<dbReference type="SUPFAM" id="SSF81321">
    <property type="entry name" value="Family A G protein-coupled receptor-like"/>
    <property type="match status" value="1"/>
</dbReference>
<feature type="domain" description="G-protein coupled receptors family 1 profile" evidence="13">
    <location>
        <begin position="269"/>
        <end position="519"/>
    </location>
</feature>
<keyword evidence="15" id="KW-1185">Reference proteome</keyword>
<comment type="similarity">
    <text evidence="11">Belongs to the G-protein coupled receptor 1 family.</text>
</comment>
<dbReference type="InterPro" id="IPR001611">
    <property type="entry name" value="Leu-rich_rpt"/>
</dbReference>
<evidence type="ECO:0000259" key="13">
    <source>
        <dbReference type="PROSITE" id="PS50262"/>
    </source>
</evidence>
<evidence type="ECO:0000256" key="9">
    <source>
        <dbReference type="ARBA" id="ARBA00023170"/>
    </source>
</evidence>
<keyword evidence="10 11" id="KW-0807">Transducer</keyword>
<dbReference type="Gene3D" id="3.80.10.10">
    <property type="entry name" value="Ribonuclease Inhibitor"/>
    <property type="match status" value="2"/>
</dbReference>
<sequence>MTCVVPKTIEFTCITATNEINSSFVSNFTGWKSHPFSKILDASSSSSLQCSFKGRYFDLNSIERVFDFNNVLNHHIFRQFTGPGVFRNVNQTTTLFISGRIEKFARRTFKSFSGLRNLTISNTAIAHIEEKTFNGLKQLLILAITQNQLLVKISNRAFNPLKPLRKLSLSNNKLEMLAKGLLDKLVALEWLDLRGNNIKLTSNIFKFNKNLTYIFSDTSVFCCDTIKPPSVTDANCVAPKDEISSCKNLIENIALSILLWIFGVFALFGNATVCIYRFVTCRKQKNETFSIFVANLGVSDAIMGLYMLIIAAHDLSYKNKYVWKEYDWKNSALCTISGAIAYTSSEASVMFISLITIDRFLAIKYPIGGVRISIKSAHILTILSWIISIIMAVVPVTVYPIFYSYSGVCIGLPLTNHEQQGWLYSVSIVLGFNFFLFIFIMFGQIAIFWKIHQSSRRVRSSQSGRDKAVAKMLLFVVVTNCFCWIPIGILEVFESLHPSSSPPAFKSVQHYFRLHFLCT</sequence>
<evidence type="ECO:0000256" key="5">
    <source>
        <dbReference type="ARBA" id="ARBA00022737"/>
    </source>
</evidence>
<comment type="caution">
    <text evidence="14">The sequence shown here is derived from an EMBL/GenBank/DDBJ whole genome shotgun (WGS) entry which is preliminary data.</text>
</comment>
<dbReference type="Pfam" id="PF13855">
    <property type="entry name" value="LRR_8"/>
    <property type="match status" value="1"/>
</dbReference>
<name>A0ABQ9ECM7_TEGGR</name>
<keyword evidence="7 11" id="KW-0297">G-protein coupled receptor</keyword>
<comment type="subcellular location">
    <subcellularLocation>
        <location evidence="1">Cell membrane</location>
        <topology evidence="1">Multi-pass membrane protein</topology>
    </subcellularLocation>
</comment>
<keyword evidence="6 12" id="KW-1133">Transmembrane helix</keyword>
<keyword evidence="4 11" id="KW-0812">Transmembrane</keyword>
<evidence type="ECO:0000256" key="6">
    <source>
        <dbReference type="ARBA" id="ARBA00022989"/>
    </source>
</evidence>
<feature type="transmembrane region" description="Helical" evidence="12">
    <location>
        <begin position="332"/>
        <end position="357"/>
    </location>
</feature>
<feature type="transmembrane region" description="Helical" evidence="12">
    <location>
        <begin position="422"/>
        <end position="451"/>
    </location>
</feature>
<evidence type="ECO:0000256" key="10">
    <source>
        <dbReference type="ARBA" id="ARBA00023224"/>
    </source>
</evidence>
<dbReference type="Pfam" id="PF00001">
    <property type="entry name" value="7tm_1"/>
    <property type="match status" value="1"/>
</dbReference>